<comment type="caution">
    <text evidence="2">The sequence shown here is derived from an EMBL/GenBank/DDBJ whole genome shotgun (WGS) entry which is preliminary data.</text>
</comment>
<dbReference type="RefSeq" id="WP_062700407.1">
    <property type="nucleotide sequence ID" value="NZ_LJOD01000009.1"/>
</dbReference>
<reference evidence="2 3" key="1">
    <citation type="journal article" date="2015" name="Genom Data">
        <title>Draft genome sequence of a multidrug-resistant Chryseobacterium indologenes isolate from Malaysia.</title>
        <authorList>
            <person name="Yu C.Y."/>
            <person name="Ang G.Y."/>
            <person name="Cheng H.J."/>
            <person name="Cheong Y.M."/>
            <person name="Yin W.F."/>
            <person name="Chan K.G."/>
        </authorList>
    </citation>
    <scope>NUCLEOTIDE SEQUENCE [LARGE SCALE GENOMIC DNA]</scope>
    <source>
        <strain evidence="2 3">CI_885</strain>
    </source>
</reference>
<keyword evidence="1" id="KW-0732">Signal</keyword>
<proteinExistence type="predicted"/>
<gene>
    <name evidence="2" type="ORF">AOB46_13995</name>
</gene>
<dbReference type="AlphaFoldDB" id="A0A0N0ZW17"/>
<organism evidence="2 3">
    <name type="scientific">Chryseobacterium indologenes</name>
    <name type="common">Flavobacterium indologenes</name>
    <dbReference type="NCBI Taxonomy" id="253"/>
    <lineage>
        <taxon>Bacteria</taxon>
        <taxon>Pseudomonadati</taxon>
        <taxon>Bacteroidota</taxon>
        <taxon>Flavobacteriia</taxon>
        <taxon>Flavobacteriales</taxon>
        <taxon>Weeksellaceae</taxon>
        <taxon>Chryseobacterium group</taxon>
        <taxon>Chryseobacterium</taxon>
    </lineage>
</organism>
<protein>
    <submittedName>
        <fullName evidence="2">Uncharacterized protein</fullName>
    </submittedName>
</protein>
<dbReference type="EMBL" id="LJOD01000009">
    <property type="protein sequence ID" value="KPE50499.1"/>
    <property type="molecule type" value="Genomic_DNA"/>
</dbReference>
<reference evidence="3" key="2">
    <citation type="submission" date="2015-09" db="EMBL/GenBank/DDBJ databases">
        <title>Draft genome sequence of a multidrug-resistant Chryseobacterium indologenes isolate from Malaysia.</title>
        <authorList>
            <person name="Yu C.Y."/>
            <person name="Ang G.Y."/>
            <person name="Chan K.-G."/>
        </authorList>
    </citation>
    <scope>NUCLEOTIDE SEQUENCE [LARGE SCALE GENOMIC DNA]</scope>
    <source>
        <strain evidence="3">CI_885</strain>
    </source>
</reference>
<feature type="chain" id="PRO_5005865238" evidence="1">
    <location>
        <begin position="23"/>
        <end position="175"/>
    </location>
</feature>
<evidence type="ECO:0000313" key="2">
    <source>
        <dbReference type="EMBL" id="KPE50499.1"/>
    </source>
</evidence>
<dbReference type="OrthoDB" id="714297at2"/>
<feature type="signal peptide" evidence="1">
    <location>
        <begin position="1"/>
        <end position="22"/>
    </location>
</feature>
<dbReference type="PATRIC" id="fig|253.9.peg.4681"/>
<evidence type="ECO:0000313" key="3">
    <source>
        <dbReference type="Proteomes" id="UP000037953"/>
    </source>
</evidence>
<name>A0A0N0ZW17_CHRID</name>
<evidence type="ECO:0000256" key="1">
    <source>
        <dbReference type="SAM" id="SignalP"/>
    </source>
</evidence>
<sequence length="175" mass="20232">MKFIIFTLFLIPCLLLSQSSLADNQNSRFFDFDQIDHYSIKISTAEISEMEFKNQKKDAFLLEIIRRNYPEKTDDAISKTLTDHGFSIKTVDKALYPELTDIFSEKECSDHIGGGFCIPTFRDILVFRKDHQVVGVVKVCYQCRFAILRGTQKNVRNFGSCGDFLRLEKLLENKP</sequence>
<dbReference type="Proteomes" id="UP000037953">
    <property type="component" value="Unassembled WGS sequence"/>
</dbReference>
<accession>A0A0N0ZW17</accession>